<dbReference type="SUPFAM" id="SSF56784">
    <property type="entry name" value="HAD-like"/>
    <property type="match status" value="1"/>
</dbReference>
<dbReference type="InterPro" id="IPR023214">
    <property type="entry name" value="HAD_sf"/>
</dbReference>
<dbReference type="EMBL" id="KN822219">
    <property type="protein sequence ID" value="KIM52218.1"/>
    <property type="molecule type" value="Genomic_DNA"/>
</dbReference>
<dbReference type="Pfam" id="PF13344">
    <property type="entry name" value="Hydrolase_6"/>
    <property type="match status" value="1"/>
</dbReference>
<reference evidence="1 2" key="1">
    <citation type="submission" date="2014-04" db="EMBL/GenBank/DDBJ databases">
        <authorList>
            <consortium name="DOE Joint Genome Institute"/>
            <person name="Kuo A."/>
            <person name="Kohler A."/>
            <person name="Nagy L.G."/>
            <person name="Floudas D."/>
            <person name="Copeland A."/>
            <person name="Barry K.W."/>
            <person name="Cichocki N."/>
            <person name="Veneault-Fourrey C."/>
            <person name="LaButti K."/>
            <person name="Lindquist E.A."/>
            <person name="Lipzen A."/>
            <person name="Lundell T."/>
            <person name="Morin E."/>
            <person name="Murat C."/>
            <person name="Sun H."/>
            <person name="Tunlid A."/>
            <person name="Henrissat B."/>
            <person name="Grigoriev I.V."/>
            <person name="Hibbett D.S."/>
            <person name="Martin F."/>
            <person name="Nordberg H.P."/>
            <person name="Cantor M.N."/>
            <person name="Hua S.X."/>
        </authorList>
    </citation>
    <scope>NUCLEOTIDE SEQUENCE [LARGE SCALE GENOMIC DNA]</scope>
    <source>
        <strain evidence="1 2">Foug A</strain>
    </source>
</reference>
<evidence type="ECO:0000313" key="1">
    <source>
        <dbReference type="EMBL" id="KIM52218.1"/>
    </source>
</evidence>
<dbReference type="STRING" id="1036808.A0A0C2YR54"/>
<protein>
    <submittedName>
        <fullName evidence="1">Uncharacterized protein</fullName>
    </submittedName>
</protein>
<gene>
    <name evidence="1" type="ORF">SCLCIDRAFT_141611</name>
</gene>
<dbReference type="InParanoid" id="A0A0C2YR54"/>
<organism evidence="1 2">
    <name type="scientific">Scleroderma citrinum Foug A</name>
    <dbReference type="NCBI Taxonomy" id="1036808"/>
    <lineage>
        <taxon>Eukaryota</taxon>
        <taxon>Fungi</taxon>
        <taxon>Dikarya</taxon>
        <taxon>Basidiomycota</taxon>
        <taxon>Agaricomycotina</taxon>
        <taxon>Agaricomycetes</taxon>
        <taxon>Agaricomycetidae</taxon>
        <taxon>Boletales</taxon>
        <taxon>Sclerodermatineae</taxon>
        <taxon>Sclerodermataceae</taxon>
        <taxon>Scleroderma</taxon>
    </lineage>
</organism>
<dbReference type="Gene3D" id="3.40.50.1000">
    <property type="entry name" value="HAD superfamily/HAD-like"/>
    <property type="match status" value="2"/>
</dbReference>
<dbReference type="InterPro" id="IPR036412">
    <property type="entry name" value="HAD-like_sf"/>
</dbReference>
<dbReference type="NCBIfam" id="TIGR01460">
    <property type="entry name" value="HAD-SF-IIA"/>
    <property type="match status" value="1"/>
</dbReference>
<dbReference type="Pfam" id="PF13242">
    <property type="entry name" value="Hydrolase_like"/>
    <property type="match status" value="1"/>
</dbReference>
<dbReference type="InterPro" id="IPR006357">
    <property type="entry name" value="HAD-SF_hydro_IIA"/>
</dbReference>
<dbReference type="OrthoDB" id="426235at2759"/>
<evidence type="ECO:0000313" key="2">
    <source>
        <dbReference type="Proteomes" id="UP000053989"/>
    </source>
</evidence>
<keyword evidence="2" id="KW-1185">Reference proteome</keyword>
<dbReference type="Proteomes" id="UP000053989">
    <property type="component" value="Unassembled WGS sequence"/>
</dbReference>
<dbReference type="PANTHER" id="PTHR19288:SF46">
    <property type="entry name" value="HALOACID DEHALOGENASE-LIKE HYDROLASE DOMAIN-CONTAINING PROTEIN 2"/>
    <property type="match status" value="1"/>
</dbReference>
<dbReference type="PANTHER" id="PTHR19288">
    <property type="entry name" value="4-NITROPHENYLPHOSPHATASE-RELATED"/>
    <property type="match status" value="1"/>
</dbReference>
<dbReference type="GO" id="GO:0005737">
    <property type="term" value="C:cytoplasm"/>
    <property type="evidence" value="ECO:0007669"/>
    <property type="project" value="TreeGrafter"/>
</dbReference>
<accession>A0A0C2YR54</accession>
<dbReference type="GO" id="GO:0016791">
    <property type="term" value="F:phosphatase activity"/>
    <property type="evidence" value="ECO:0007669"/>
    <property type="project" value="TreeGrafter"/>
</dbReference>
<reference evidence="2" key="2">
    <citation type="submission" date="2015-01" db="EMBL/GenBank/DDBJ databases">
        <title>Evolutionary Origins and Diversification of the Mycorrhizal Mutualists.</title>
        <authorList>
            <consortium name="DOE Joint Genome Institute"/>
            <consortium name="Mycorrhizal Genomics Consortium"/>
            <person name="Kohler A."/>
            <person name="Kuo A."/>
            <person name="Nagy L.G."/>
            <person name="Floudas D."/>
            <person name="Copeland A."/>
            <person name="Barry K.W."/>
            <person name="Cichocki N."/>
            <person name="Veneault-Fourrey C."/>
            <person name="LaButti K."/>
            <person name="Lindquist E.A."/>
            <person name="Lipzen A."/>
            <person name="Lundell T."/>
            <person name="Morin E."/>
            <person name="Murat C."/>
            <person name="Riley R."/>
            <person name="Ohm R."/>
            <person name="Sun H."/>
            <person name="Tunlid A."/>
            <person name="Henrissat B."/>
            <person name="Grigoriev I.V."/>
            <person name="Hibbett D.S."/>
            <person name="Martin F."/>
        </authorList>
    </citation>
    <scope>NUCLEOTIDE SEQUENCE [LARGE SCALE GENOMIC DNA]</scope>
    <source>
        <strain evidence="2">Foug A</strain>
    </source>
</reference>
<proteinExistence type="predicted"/>
<dbReference type="HOGENOM" id="CLU_043473_4_0_1"/>
<dbReference type="AlphaFoldDB" id="A0A0C2YR54"/>
<sequence length="312" mass="33794">MVSRPPLCALLIDISGTLLIGTAPTPGAAQALTRLRDANIPFRFCSNTSKESTTEICRKMREASMDVSSEEVWTSVGAVNGLLKEKGIRRPYMLLSCSAREECMNIGARTTQPHTSNSADTESYDAVVVGLTPSLLDYEHLNTAFRILVGENNRAKETEPASVPKPLLIALHKARYIQAPDNALSLGPGPFVSALEEAAQTRALVVGKPTKLFFETVIKSFGNEITGSVGEGNNDIHGHIAVIGDDVSADLGEGAIDLGLWRVLVKTGKYRQGDEKRRGIQSPDEICDSFANFVDRLLCQGEKITRLEHSAE</sequence>
<name>A0A0C2YR54_9AGAM</name>